<feature type="transmembrane region" description="Helical" evidence="1">
    <location>
        <begin position="25"/>
        <end position="46"/>
    </location>
</feature>
<sequence>MEPSASIDDSRRFSLVTTSDHAGQLWIVTILSLIYTGLVALARAYIKYQMYGFDDILFALATICHLAQSIAIFVGLKGGLAKFNSITRSAQWATSSKSTIAANILCAVSLSLAKLSVLALILRIIGSKSGMSKRLCIGLMIVTTVWCAGSSLAWLVSCRAGVLLTVANIDQCPGQTTRWSVITAIDILTEIFTWLLVIQLSWSIQTPFARKCQIVMAFSFRLPLIALSAVHLAYCRVYPTASEPQFTVTNALIWQQVMIAWSLISATVPNLKNFLKSFSIGMGFPLAFDLTMSGNTDTYALQSLGRSRSVTTSAAEIAVKYTTRRVSRGQSSSWDSNRVLNQKTTVYDRGDMDMSRQEQSSRAGSQEMIIKKEVAWDITYEDRK</sequence>
<comment type="caution">
    <text evidence="3">The sequence shown here is derived from an EMBL/GenBank/DDBJ whole genome shotgun (WGS) entry which is preliminary data.</text>
</comment>
<dbReference type="EMBL" id="JAGPXF010000007">
    <property type="protein sequence ID" value="KAH7235444.1"/>
    <property type="molecule type" value="Genomic_DNA"/>
</dbReference>
<feature type="transmembrane region" description="Helical" evidence="1">
    <location>
        <begin position="100"/>
        <end position="125"/>
    </location>
</feature>
<keyword evidence="4" id="KW-1185">Reference proteome</keyword>
<dbReference type="PANTHER" id="PTHR39614:SF2">
    <property type="entry name" value="INTEGRAL MEMBRANE PROTEIN"/>
    <property type="match status" value="1"/>
</dbReference>
<name>A0A8K0RM71_9HYPO</name>
<keyword evidence="1" id="KW-0812">Transmembrane</keyword>
<feature type="transmembrane region" description="Helical" evidence="1">
    <location>
        <begin position="58"/>
        <end position="80"/>
    </location>
</feature>
<feature type="transmembrane region" description="Helical" evidence="1">
    <location>
        <begin position="137"/>
        <end position="157"/>
    </location>
</feature>
<evidence type="ECO:0000313" key="4">
    <source>
        <dbReference type="Proteomes" id="UP000813427"/>
    </source>
</evidence>
<evidence type="ECO:0000259" key="2">
    <source>
        <dbReference type="Pfam" id="PF20684"/>
    </source>
</evidence>
<organism evidence="3 4">
    <name type="scientific">Fusarium tricinctum</name>
    <dbReference type="NCBI Taxonomy" id="61284"/>
    <lineage>
        <taxon>Eukaryota</taxon>
        <taxon>Fungi</taxon>
        <taxon>Dikarya</taxon>
        <taxon>Ascomycota</taxon>
        <taxon>Pezizomycotina</taxon>
        <taxon>Sordariomycetes</taxon>
        <taxon>Hypocreomycetidae</taxon>
        <taxon>Hypocreales</taxon>
        <taxon>Nectriaceae</taxon>
        <taxon>Fusarium</taxon>
        <taxon>Fusarium tricinctum species complex</taxon>
    </lineage>
</organism>
<dbReference type="AlphaFoldDB" id="A0A8K0RM71"/>
<proteinExistence type="predicted"/>
<dbReference type="InterPro" id="IPR049326">
    <property type="entry name" value="Rhodopsin_dom_fungi"/>
</dbReference>
<protein>
    <recommendedName>
        <fullName evidence="2">Rhodopsin domain-containing protein</fullName>
    </recommendedName>
</protein>
<dbReference type="Pfam" id="PF20684">
    <property type="entry name" value="Fung_rhodopsin"/>
    <property type="match status" value="1"/>
</dbReference>
<reference evidence="3" key="1">
    <citation type="journal article" date="2021" name="Nat. Commun.">
        <title>Genetic determinants of endophytism in the Arabidopsis root mycobiome.</title>
        <authorList>
            <person name="Mesny F."/>
            <person name="Miyauchi S."/>
            <person name="Thiergart T."/>
            <person name="Pickel B."/>
            <person name="Atanasova L."/>
            <person name="Karlsson M."/>
            <person name="Huettel B."/>
            <person name="Barry K.W."/>
            <person name="Haridas S."/>
            <person name="Chen C."/>
            <person name="Bauer D."/>
            <person name="Andreopoulos W."/>
            <person name="Pangilinan J."/>
            <person name="LaButti K."/>
            <person name="Riley R."/>
            <person name="Lipzen A."/>
            <person name="Clum A."/>
            <person name="Drula E."/>
            <person name="Henrissat B."/>
            <person name="Kohler A."/>
            <person name="Grigoriev I.V."/>
            <person name="Martin F.M."/>
            <person name="Hacquard S."/>
        </authorList>
    </citation>
    <scope>NUCLEOTIDE SEQUENCE</scope>
    <source>
        <strain evidence="3">MPI-SDFR-AT-0068</strain>
    </source>
</reference>
<keyword evidence="1" id="KW-0472">Membrane</keyword>
<dbReference type="PANTHER" id="PTHR39614">
    <property type="entry name" value="INTEGRAL MEMBRANE PROTEIN"/>
    <property type="match status" value="1"/>
</dbReference>
<dbReference type="OrthoDB" id="3918601at2759"/>
<evidence type="ECO:0000313" key="3">
    <source>
        <dbReference type="EMBL" id="KAH7235444.1"/>
    </source>
</evidence>
<dbReference type="Proteomes" id="UP000813427">
    <property type="component" value="Unassembled WGS sequence"/>
</dbReference>
<feature type="domain" description="Rhodopsin" evidence="2">
    <location>
        <begin position="44"/>
        <end position="276"/>
    </location>
</feature>
<keyword evidence="1" id="KW-1133">Transmembrane helix</keyword>
<accession>A0A8K0RM71</accession>
<gene>
    <name evidence="3" type="ORF">BKA59DRAFT_503379</name>
</gene>
<evidence type="ECO:0000256" key="1">
    <source>
        <dbReference type="SAM" id="Phobius"/>
    </source>
</evidence>